<reference evidence="3 4" key="1">
    <citation type="submission" date="2018-02" db="EMBL/GenBank/DDBJ databases">
        <authorList>
            <person name="Cohen D.B."/>
            <person name="Kent A.D."/>
        </authorList>
    </citation>
    <scope>NUCLEOTIDE SEQUENCE [LARGE SCALE GENOMIC DNA]</scope>
    <source>
        <strain evidence="3">1</strain>
    </source>
</reference>
<evidence type="ECO:0000259" key="2">
    <source>
        <dbReference type="Pfam" id="PF22747"/>
    </source>
</evidence>
<gene>
    <name evidence="3" type="ORF">MPLG2_3935</name>
</gene>
<dbReference type="InterPro" id="IPR018658">
    <property type="entry name" value="DUF2089"/>
</dbReference>
<dbReference type="InterPro" id="IPR053957">
    <property type="entry name" value="DUF2089_Zn_ribbon"/>
</dbReference>
<dbReference type="KEGG" id="mgg:MPLG2_3935"/>
<evidence type="ECO:0000259" key="1">
    <source>
        <dbReference type="Pfam" id="PF09862"/>
    </source>
</evidence>
<feature type="domain" description="DUF2089" evidence="1">
    <location>
        <begin position="49"/>
        <end position="94"/>
    </location>
</feature>
<protein>
    <recommendedName>
        <fullName evidence="5">DUF2089 domain-containing protein</fullName>
    </recommendedName>
</protein>
<evidence type="ECO:0000313" key="4">
    <source>
        <dbReference type="Proteomes" id="UP000238164"/>
    </source>
</evidence>
<proteinExistence type="predicted"/>
<sequence>MTGGHRSAGHRPPVDCPVCGDELVTSRLGCPGCGTELSGHFARCDYCALDAKELELLQVFLSSRGNLREVEKHLGVSYPTARARFTDLLVKLGLAGDEAPADAATSATGTSDAREQVLAQVSAGTLSPEKAAALLAQLP</sequence>
<dbReference type="RefSeq" id="WP_105187355.1">
    <property type="nucleotide sequence ID" value="NZ_BAAAGO010000016.1"/>
</dbReference>
<name>A0A2N9JLP7_9ACTN</name>
<evidence type="ECO:0000313" key="3">
    <source>
        <dbReference type="EMBL" id="SPD88965.1"/>
    </source>
</evidence>
<keyword evidence="4" id="KW-1185">Reference proteome</keyword>
<accession>A0A2N9JLP7</accession>
<dbReference type="EMBL" id="LT985188">
    <property type="protein sequence ID" value="SPD88965.1"/>
    <property type="molecule type" value="Genomic_DNA"/>
</dbReference>
<dbReference type="OrthoDB" id="9797643at2"/>
<evidence type="ECO:0008006" key="5">
    <source>
        <dbReference type="Google" id="ProtNLM"/>
    </source>
</evidence>
<dbReference type="Proteomes" id="UP000238164">
    <property type="component" value="Chromosome 1"/>
</dbReference>
<dbReference type="AlphaFoldDB" id="A0A2N9JLP7"/>
<dbReference type="Pfam" id="PF22747">
    <property type="entry name" value="Zn_ribbon_DUF2089"/>
    <property type="match status" value="1"/>
</dbReference>
<organism evidence="3 4">
    <name type="scientific">Micropruina glycogenica</name>
    <dbReference type="NCBI Taxonomy" id="75385"/>
    <lineage>
        <taxon>Bacteria</taxon>
        <taxon>Bacillati</taxon>
        <taxon>Actinomycetota</taxon>
        <taxon>Actinomycetes</taxon>
        <taxon>Propionibacteriales</taxon>
        <taxon>Nocardioidaceae</taxon>
        <taxon>Micropruina</taxon>
    </lineage>
</organism>
<dbReference type="Pfam" id="PF09862">
    <property type="entry name" value="DUF2089"/>
    <property type="match status" value="1"/>
</dbReference>
<feature type="domain" description="DUF2089" evidence="2">
    <location>
        <begin position="16"/>
        <end position="45"/>
    </location>
</feature>